<dbReference type="EMBL" id="BLQM01000279">
    <property type="protein sequence ID" value="GMH80242.1"/>
    <property type="molecule type" value="Genomic_DNA"/>
</dbReference>
<organism evidence="3 4">
    <name type="scientific">Triparma laevis f. inornata</name>
    <dbReference type="NCBI Taxonomy" id="1714386"/>
    <lineage>
        <taxon>Eukaryota</taxon>
        <taxon>Sar</taxon>
        <taxon>Stramenopiles</taxon>
        <taxon>Ochrophyta</taxon>
        <taxon>Bolidophyceae</taxon>
        <taxon>Parmales</taxon>
        <taxon>Triparmaceae</taxon>
        <taxon>Triparma</taxon>
    </lineage>
</organism>
<sequence length="173" mass="19734">MPVEKKARGKKKQKKKKNDPRKLEILDACFALGDACNAVSDWDDAIRYCERARAGYEEQQGRDSEKTLDVTNILIFARTCQGERIEKCRDLLKRCERALGEENVVTLKTLNKLGCELAEKEEHEEAREVHERCLAGRMKVLGEDHKDTCATLNNLGLVYNDGLKNHEKALECL</sequence>
<name>A0A9W7B337_9STRA</name>
<dbReference type="InterPro" id="IPR019734">
    <property type="entry name" value="TPR_rpt"/>
</dbReference>
<evidence type="ECO:0000256" key="1">
    <source>
        <dbReference type="ARBA" id="ARBA00022737"/>
    </source>
</evidence>
<dbReference type="PANTHER" id="PTHR45641">
    <property type="entry name" value="TETRATRICOPEPTIDE REPEAT PROTEIN (AFU_ORTHOLOGUE AFUA_6G03870)"/>
    <property type="match status" value="1"/>
</dbReference>
<dbReference type="AlphaFoldDB" id="A0A9W7B337"/>
<evidence type="ECO:0000313" key="4">
    <source>
        <dbReference type="Proteomes" id="UP001162640"/>
    </source>
</evidence>
<evidence type="ECO:0000313" key="3">
    <source>
        <dbReference type="EMBL" id="GMH80242.1"/>
    </source>
</evidence>
<proteinExistence type="predicted"/>
<keyword evidence="2" id="KW-0802">TPR repeat</keyword>
<reference evidence="4" key="1">
    <citation type="journal article" date="2023" name="Commun. Biol.">
        <title>Genome analysis of Parmales, the sister group of diatoms, reveals the evolutionary specialization of diatoms from phago-mixotrophs to photoautotrophs.</title>
        <authorList>
            <person name="Ban H."/>
            <person name="Sato S."/>
            <person name="Yoshikawa S."/>
            <person name="Yamada K."/>
            <person name="Nakamura Y."/>
            <person name="Ichinomiya M."/>
            <person name="Sato N."/>
            <person name="Blanc-Mathieu R."/>
            <person name="Endo H."/>
            <person name="Kuwata A."/>
            <person name="Ogata H."/>
        </authorList>
    </citation>
    <scope>NUCLEOTIDE SEQUENCE [LARGE SCALE GENOMIC DNA]</scope>
</reference>
<comment type="caution">
    <text evidence="3">The sequence shown here is derived from an EMBL/GenBank/DDBJ whole genome shotgun (WGS) entry which is preliminary data.</text>
</comment>
<accession>A0A9W7B337</accession>
<evidence type="ECO:0000256" key="2">
    <source>
        <dbReference type="ARBA" id="ARBA00022803"/>
    </source>
</evidence>
<dbReference type="Pfam" id="PF13424">
    <property type="entry name" value="TPR_12"/>
    <property type="match status" value="1"/>
</dbReference>
<dbReference type="InterPro" id="IPR011990">
    <property type="entry name" value="TPR-like_helical_dom_sf"/>
</dbReference>
<dbReference type="Pfam" id="PF13176">
    <property type="entry name" value="TPR_7"/>
    <property type="match status" value="1"/>
</dbReference>
<dbReference type="SUPFAM" id="SSF48452">
    <property type="entry name" value="TPR-like"/>
    <property type="match status" value="1"/>
</dbReference>
<dbReference type="Gene3D" id="1.25.40.10">
    <property type="entry name" value="Tetratricopeptide repeat domain"/>
    <property type="match status" value="1"/>
</dbReference>
<dbReference type="Proteomes" id="UP001162640">
    <property type="component" value="Unassembled WGS sequence"/>
</dbReference>
<evidence type="ECO:0008006" key="5">
    <source>
        <dbReference type="Google" id="ProtNLM"/>
    </source>
</evidence>
<keyword evidence="1" id="KW-0677">Repeat</keyword>
<protein>
    <recommendedName>
        <fullName evidence="5">Kinesin light chain</fullName>
    </recommendedName>
</protein>
<gene>
    <name evidence="3" type="ORF">TL16_g08463</name>
</gene>
<dbReference type="PANTHER" id="PTHR45641:SF19">
    <property type="entry name" value="NEPHROCYSTIN-3"/>
    <property type="match status" value="1"/>
</dbReference>